<dbReference type="OrthoDB" id="8477673at2"/>
<evidence type="ECO:0000313" key="2">
    <source>
        <dbReference type="Proteomes" id="UP000321058"/>
    </source>
</evidence>
<reference evidence="1 2" key="1">
    <citation type="submission" date="2019-07" db="EMBL/GenBank/DDBJ databases">
        <title>Whole genome shotgun sequence of Reyranella soli NBRC 108950.</title>
        <authorList>
            <person name="Hosoyama A."/>
            <person name="Uohara A."/>
            <person name="Ohji S."/>
            <person name="Ichikawa N."/>
        </authorList>
    </citation>
    <scope>NUCLEOTIDE SEQUENCE [LARGE SCALE GENOMIC DNA]</scope>
    <source>
        <strain evidence="1 2">NBRC 108950</strain>
    </source>
</reference>
<gene>
    <name evidence="1" type="ORF">RSO01_50780</name>
</gene>
<accession>A0A512NG77</accession>
<dbReference type="AlphaFoldDB" id="A0A512NG77"/>
<proteinExistence type="predicted"/>
<organism evidence="1 2">
    <name type="scientific">Reyranella soli</name>
    <dbReference type="NCBI Taxonomy" id="1230389"/>
    <lineage>
        <taxon>Bacteria</taxon>
        <taxon>Pseudomonadati</taxon>
        <taxon>Pseudomonadota</taxon>
        <taxon>Alphaproteobacteria</taxon>
        <taxon>Hyphomicrobiales</taxon>
        <taxon>Reyranellaceae</taxon>
        <taxon>Reyranella</taxon>
    </lineage>
</organism>
<name>A0A512NG77_9HYPH</name>
<keyword evidence="2" id="KW-1185">Reference proteome</keyword>
<evidence type="ECO:0000313" key="1">
    <source>
        <dbReference type="EMBL" id="GEP57912.1"/>
    </source>
</evidence>
<dbReference type="EMBL" id="BKAJ01000090">
    <property type="protein sequence ID" value="GEP57912.1"/>
    <property type="molecule type" value="Genomic_DNA"/>
</dbReference>
<protein>
    <submittedName>
        <fullName evidence="1">Uncharacterized protein</fullName>
    </submittedName>
</protein>
<comment type="caution">
    <text evidence="1">The sequence shown here is derived from an EMBL/GenBank/DDBJ whole genome shotgun (WGS) entry which is preliminary data.</text>
</comment>
<dbReference type="Proteomes" id="UP000321058">
    <property type="component" value="Unassembled WGS sequence"/>
</dbReference>
<dbReference type="RefSeq" id="WP_147152647.1">
    <property type="nucleotide sequence ID" value="NZ_BKAJ01000090.1"/>
</dbReference>
<sequence length="413" mass="44332">MKSVASWAVGLGILTFASTEYLPHSIAYETPYSTPVVEKLTDGDPGTFDGLLTLAESLPPSSSIKVLWTHGMCSHPASWVDDRMKRLTTSIGGTSETLSVRRVGDHAATLRTDRIKLRSSTIDVMFLTWSPLTAPYKAALAYDHSTDYGGAFPYTRASLNRELKRGLINDCMTDVVVYGGANGQALRRAAKEAVCQAMGGRIDGTACEVPEGASPAALAFVTESLGSKLVFDAILSIWGAAEKSNDKTAIPRLATSLASTRMMYMVANQLPLLDVAGTSMADRALEAALDELTTPGHSRDVFDVISRARRHAAPAAKPMTVVAFSDPNDLLSYRIIAGHLAGDLKDFRVVNVIVSNDTTYFKYVERPDTAHCGYTWNPYVFGMIAKGYDAGKALPSVVGLTGGACPNFDAMQN</sequence>